<accession>A0ABM6Z1T1</accession>
<sequence>MSHVAGRVTPDGVRQLLGEGFVPDFANRVEECLGVDVVVIPLSNPGYSLRLGDYDVIVLRATNQWFRSNFTLAHELGHIVLGTSPAPGEAAAQHAENRANAFAAELLMPAEHMRALDWAVTPAVLAQRVWGLGVSTQALRTRLRYLRLNVPEQGAAALQLTTQKLITEHLSPAVASAQDVTERMALSARRRFPLRLLTDLRSAVDSGRASQASLAWALGTPVEEEDASPDDQADSMGDELCADLLDGLV</sequence>
<gene>
    <name evidence="2" type="ORF">D5R93_01650</name>
</gene>
<name>A0ABM6Z1T1_9ACTO</name>
<keyword evidence="3" id="KW-1185">Reference proteome</keyword>
<dbReference type="Pfam" id="PF06114">
    <property type="entry name" value="Peptidase_M78"/>
    <property type="match status" value="1"/>
</dbReference>
<dbReference type="InterPro" id="IPR010359">
    <property type="entry name" value="IrrE_HExxH"/>
</dbReference>
<dbReference type="PANTHER" id="PTHR43236">
    <property type="entry name" value="ANTITOXIN HIGA1"/>
    <property type="match status" value="1"/>
</dbReference>
<dbReference type="RefSeq" id="WP_120203397.1">
    <property type="nucleotide sequence ID" value="NZ_CP032514.1"/>
</dbReference>
<dbReference type="InterPro" id="IPR052345">
    <property type="entry name" value="Rad_response_metalloprotease"/>
</dbReference>
<dbReference type="Gene3D" id="1.10.10.2910">
    <property type="match status" value="1"/>
</dbReference>
<feature type="domain" description="IrrE N-terminal-like" evidence="1">
    <location>
        <begin position="31"/>
        <end position="143"/>
    </location>
</feature>
<reference evidence="2 3" key="1">
    <citation type="submission" date="2018-09" db="EMBL/GenBank/DDBJ databases">
        <authorList>
            <person name="Li J."/>
        </authorList>
    </citation>
    <scope>NUCLEOTIDE SEQUENCE [LARGE SCALE GENOMIC DNA]</scope>
    <source>
        <strain evidence="2 3">2129</strain>
    </source>
</reference>
<dbReference type="EMBL" id="CP032514">
    <property type="protein sequence ID" value="AYD89078.1"/>
    <property type="molecule type" value="Genomic_DNA"/>
</dbReference>
<evidence type="ECO:0000313" key="2">
    <source>
        <dbReference type="EMBL" id="AYD89078.1"/>
    </source>
</evidence>
<organism evidence="2 3">
    <name type="scientific">Actinomyces lilanjuaniae</name>
    <dbReference type="NCBI Taxonomy" id="2321394"/>
    <lineage>
        <taxon>Bacteria</taxon>
        <taxon>Bacillati</taxon>
        <taxon>Actinomycetota</taxon>
        <taxon>Actinomycetes</taxon>
        <taxon>Actinomycetales</taxon>
        <taxon>Actinomycetaceae</taxon>
        <taxon>Actinomyces</taxon>
    </lineage>
</organism>
<proteinExistence type="predicted"/>
<evidence type="ECO:0000259" key="1">
    <source>
        <dbReference type="Pfam" id="PF06114"/>
    </source>
</evidence>
<dbReference type="PANTHER" id="PTHR43236:SF1">
    <property type="entry name" value="BLL7220 PROTEIN"/>
    <property type="match status" value="1"/>
</dbReference>
<dbReference type="Proteomes" id="UP000273001">
    <property type="component" value="Chromosome"/>
</dbReference>
<evidence type="ECO:0000313" key="3">
    <source>
        <dbReference type="Proteomes" id="UP000273001"/>
    </source>
</evidence>
<protein>
    <submittedName>
        <fullName evidence="2">ImmA/IrrE family metallo-endopeptidase</fullName>
    </submittedName>
</protein>